<feature type="compositionally biased region" description="Basic residues" evidence="6">
    <location>
        <begin position="175"/>
        <end position="185"/>
    </location>
</feature>
<dbReference type="Gene3D" id="1.10.1200.30">
    <property type="match status" value="1"/>
</dbReference>
<evidence type="ECO:0000259" key="7">
    <source>
        <dbReference type="PROSITE" id="PS50158"/>
    </source>
</evidence>
<feature type="region of interest" description="Disordered" evidence="6">
    <location>
        <begin position="484"/>
        <end position="525"/>
    </location>
</feature>
<keyword evidence="1" id="KW-0479">Metal-binding</keyword>
<dbReference type="InterPro" id="IPR045345">
    <property type="entry name" value="Gag_p24_C"/>
</dbReference>
<sequence length="525" mass="58354">MMPFDDCAEDAKISHPDQNSGVILKNKPPEKRLKSPKRLYPSLKIFHSEINHSDDDGLTPEEEAGLEDEAAKYHNPDWPPLSQRPPPYNLPPFVGPTLSQPRIAPPVPEAFASQQILDEPLPSKRELISQIKKLREAIQLKKEHNELVKELRMLDLELTDPPSSPEPPPAPVLHKTSKIPKRPHPQRLDLFPVTETFVKLGDEDEEEPVRNSARLGFKTLKELKAAVTQYGPVAPFTLSILDTLGDLWLTPNDWFHLARATLSGGDFVLWKSEFSKNCKETARRNLEACGEGAAWTLDMLKGAKPYDTNEAQKNYAPGLFAQIQNAGLKAWRKLPQKGAPTTSLANIRQGPDEPYSDFISRLTSAAERLLGEAETDTDFITHLAFENANPACKAAIRPHRRGKRLSDYIRYCAGIGSAYNIGIAIGAALKDFSQGFSNKKCFKCGQEGHFAKDCAKNGGPPKQSRPSNLCPRCKRGKHWANECRSKTDAQGNPLPSTQGNFLRGQPQAPKTRRTAHSKASTYTLE</sequence>
<evidence type="ECO:0000313" key="8">
    <source>
        <dbReference type="Proteomes" id="UP001652624"/>
    </source>
</evidence>
<evidence type="ECO:0000256" key="1">
    <source>
        <dbReference type="ARBA" id="ARBA00022723"/>
    </source>
</evidence>
<dbReference type="InterPro" id="IPR008916">
    <property type="entry name" value="Retrov_capsid_C"/>
</dbReference>
<dbReference type="SUPFAM" id="SSF47943">
    <property type="entry name" value="Retrovirus capsid protein, N-terminal core domain"/>
    <property type="match status" value="1"/>
</dbReference>
<dbReference type="Pfam" id="PF00098">
    <property type="entry name" value="zf-CCHC"/>
    <property type="match status" value="1"/>
</dbReference>
<dbReference type="PANTHER" id="PTHR40389:SF3">
    <property type="entry name" value="IGE-BINDING PROTEIN"/>
    <property type="match status" value="1"/>
</dbReference>
<dbReference type="InterPro" id="IPR036875">
    <property type="entry name" value="Znf_CCHC_sf"/>
</dbReference>
<evidence type="ECO:0000256" key="2">
    <source>
        <dbReference type="ARBA" id="ARBA00022771"/>
    </source>
</evidence>
<dbReference type="Proteomes" id="UP001652624">
    <property type="component" value="Chromosome 4"/>
</dbReference>
<dbReference type="PROSITE" id="PS50158">
    <property type="entry name" value="ZF_CCHC"/>
    <property type="match status" value="1"/>
</dbReference>
<feature type="compositionally biased region" description="Polar residues" evidence="6">
    <location>
        <begin position="488"/>
        <end position="500"/>
    </location>
</feature>
<evidence type="ECO:0000256" key="6">
    <source>
        <dbReference type="SAM" id="MobiDB-lite"/>
    </source>
</evidence>
<proteinExistence type="predicted"/>
<feature type="domain" description="CCHC-type" evidence="7">
    <location>
        <begin position="440"/>
        <end position="454"/>
    </location>
</feature>
<keyword evidence="8" id="KW-1185">Reference proteome</keyword>
<feature type="region of interest" description="Disordered" evidence="6">
    <location>
        <begin position="160"/>
        <end position="185"/>
    </location>
</feature>
<evidence type="ECO:0000256" key="3">
    <source>
        <dbReference type="ARBA" id="ARBA00022833"/>
    </source>
</evidence>
<feature type="compositionally biased region" description="Pro residues" evidence="6">
    <location>
        <begin position="77"/>
        <end position="94"/>
    </location>
</feature>
<accession>A0ABM3X8Q6</accession>
<dbReference type="Pfam" id="PF19317">
    <property type="entry name" value="Gag_p24_C"/>
    <property type="match status" value="1"/>
</dbReference>
<dbReference type="InterPro" id="IPR050195">
    <property type="entry name" value="Primate_lentivir_Gag_pol-like"/>
</dbReference>
<dbReference type="RefSeq" id="XP_060045207.1">
    <property type="nucleotide sequence ID" value="XM_060189224.1"/>
</dbReference>
<dbReference type="Gene3D" id="1.10.375.10">
    <property type="entry name" value="Human Immunodeficiency Virus Type 1 Capsid Protein"/>
    <property type="match status" value="1"/>
</dbReference>
<dbReference type="Gene3D" id="4.10.60.10">
    <property type="entry name" value="Zinc finger, CCHC-type"/>
    <property type="match status" value="1"/>
</dbReference>
<reference evidence="9" key="1">
    <citation type="submission" date="2025-08" db="UniProtKB">
        <authorList>
            <consortium name="RefSeq"/>
        </authorList>
    </citation>
    <scope>IDENTIFICATION</scope>
</reference>
<evidence type="ECO:0000256" key="5">
    <source>
        <dbReference type="SAM" id="Coils"/>
    </source>
</evidence>
<dbReference type="InterPro" id="IPR001878">
    <property type="entry name" value="Znf_CCHC"/>
</dbReference>
<keyword evidence="3" id="KW-0862">Zinc</keyword>
<keyword evidence="2 4" id="KW-0863">Zinc-finger</keyword>
<feature type="compositionally biased region" description="Pro residues" evidence="6">
    <location>
        <begin position="162"/>
        <end position="171"/>
    </location>
</feature>
<dbReference type="InterPro" id="IPR008919">
    <property type="entry name" value="Retrov_capsid_N"/>
</dbReference>
<dbReference type="Pfam" id="PF00607">
    <property type="entry name" value="Gag_p24"/>
    <property type="match status" value="1"/>
</dbReference>
<gene>
    <name evidence="9" type="primary">LOC132538034</name>
</gene>
<keyword evidence="5" id="KW-0175">Coiled coil</keyword>
<dbReference type="PANTHER" id="PTHR40389">
    <property type="entry name" value="ENDOGENOUS RETROVIRUS GROUP K MEMBER 24 GAG POLYPROTEIN-RELATED"/>
    <property type="match status" value="1"/>
</dbReference>
<dbReference type="GeneID" id="132538034"/>
<evidence type="ECO:0000256" key="4">
    <source>
        <dbReference type="PROSITE-ProRule" id="PRU00047"/>
    </source>
</evidence>
<protein>
    <submittedName>
        <fullName evidence="9">Endogenous retrovirus group K member 10 Gag polyprotein-like</fullName>
    </submittedName>
</protein>
<dbReference type="SUPFAM" id="SSF57756">
    <property type="entry name" value="Retrovirus zinc finger-like domains"/>
    <property type="match status" value="2"/>
</dbReference>
<feature type="region of interest" description="Disordered" evidence="6">
    <location>
        <begin position="50"/>
        <end position="105"/>
    </location>
</feature>
<organism evidence="8 9">
    <name type="scientific">Erinaceus europaeus</name>
    <name type="common">Western European hedgehog</name>
    <dbReference type="NCBI Taxonomy" id="9365"/>
    <lineage>
        <taxon>Eukaryota</taxon>
        <taxon>Metazoa</taxon>
        <taxon>Chordata</taxon>
        <taxon>Craniata</taxon>
        <taxon>Vertebrata</taxon>
        <taxon>Euteleostomi</taxon>
        <taxon>Mammalia</taxon>
        <taxon>Eutheria</taxon>
        <taxon>Laurasiatheria</taxon>
        <taxon>Eulipotyphla</taxon>
        <taxon>Erinaceidae</taxon>
        <taxon>Erinaceinae</taxon>
        <taxon>Erinaceus</taxon>
    </lineage>
</organism>
<feature type="compositionally biased region" description="Acidic residues" evidence="6">
    <location>
        <begin position="56"/>
        <end position="68"/>
    </location>
</feature>
<feature type="coiled-coil region" evidence="5">
    <location>
        <begin position="124"/>
        <end position="157"/>
    </location>
</feature>
<dbReference type="Pfam" id="PF14787">
    <property type="entry name" value="zf-CCHC_5"/>
    <property type="match status" value="1"/>
</dbReference>
<dbReference type="SUPFAM" id="SSF47353">
    <property type="entry name" value="Retrovirus capsid dimerization domain-like"/>
    <property type="match status" value="1"/>
</dbReference>
<name>A0ABM3X8Q6_ERIEU</name>
<dbReference type="SMART" id="SM00343">
    <property type="entry name" value="ZnF_C2HC"/>
    <property type="match status" value="2"/>
</dbReference>
<feature type="region of interest" description="Disordered" evidence="6">
    <location>
        <begin position="1"/>
        <end position="34"/>
    </location>
</feature>
<evidence type="ECO:0000313" key="9">
    <source>
        <dbReference type="RefSeq" id="XP_060045207.1"/>
    </source>
</evidence>